<dbReference type="InParanoid" id="A0A1B7N519"/>
<feature type="signal peptide" evidence="1">
    <location>
        <begin position="1"/>
        <end position="21"/>
    </location>
</feature>
<name>A0A1B7N519_9AGAM</name>
<feature type="domain" description="Glycosyl transferase CAP10" evidence="2">
    <location>
        <begin position="328"/>
        <end position="608"/>
    </location>
</feature>
<dbReference type="Proteomes" id="UP000092154">
    <property type="component" value="Unassembled WGS sequence"/>
</dbReference>
<feature type="chain" id="PRO_5008597810" evidence="1">
    <location>
        <begin position="22"/>
        <end position="620"/>
    </location>
</feature>
<reference evidence="3 4" key="1">
    <citation type="submission" date="2016-06" db="EMBL/GenBank/DDBJ databases">
        <title>Comparative genomics of the ectomycorrhizal sister species Rhizopogon vinicolor and Rhizopogon vesiculosus (Basidiomycota: Boletales) reveals a divergence of the mating type B locus.</title>
        <authorList>
            <consortium name="DOE Joint Genome Institute"/>
            <person name="Mujic A.B."/>
            <person name="Kuo A."/>
            <person name="Tritt A."/>
            <person name="Lipzen A."/>
            <person name="Chen C."/>
            <person name="Johnson J."/>
            <person name="Sharma A."/>
            <person name="Barry K."/>
            <person name="Grigoriev I.V."/>
            <person name="Spatafora J.W."/>
        </authorList>
    </citation>
    <scope>NUCLEOTIDE SEQUENCE [LARGE SCALE GENOMIC DNA]</scope>
    <source>
        <strain evidence="3 4">AM-OR11-026</strain>
    </source>
</reference>
<accession>A0A1B7N519</accession>
<evidence type="ECO:0000313" key="3">
    <source>
        <dbReference type="EMBL" id="OAX39940.1"/>
    </source>
</evidence>
<dbReference type="GO" id="GO:0016740">
    <property type="term" value="F:transferase activity"/>
    <property type="evidence" value="ECO:0007669"/>
    <property type="project" value="UniProtKB-KW"/>
</dbReference>
<dbReference type="PANTHER" id="PTHR12203:SF118">
    <property type="entry name" value="BETA-1,2-XYLOSYLTRANSFERASE 1"/>
    <property type="match status" value="1"/>
</dbReference>
<gene>
    <name evidence="3" type="ORF">K503DRAFT_688608</name>
</gene>
<evidence type="ECO:0000259" key="2">
    <source>
        <dbReference type="SMART" id="SM00672"/>
    </source>
</evidence>
<protein>
    <submittedName>
        <fullName evidence="3">Glycosyltransferase family 90 protein</fullName>
    </submittedName>
</protein>
<keyword evidence="1" id="KW-0732">Signal</keyword>
<keyword evidence="3" id="KW-0808">Transferase</keyword>
<evidence type="ECO:0000313" key="4">
    <source>
        <dbReference type="Proteomes" id="UP000092154"/>
    </source>
</evidence>
<dbReference type="InterPro" id="IPR051091">
    <property type="entry name" value="O-Glucosyltr/Glycosyltrsf_90"/>
</dbReference>
<dbReference type="InterPro" id="IPR006598">
    <property type="entry name" value="CAP10"/>
</dbReference>
<evidence type="ECO:0000256" key="1">
    <source>
        <dbReference type="SAM" id="SignalP"/>
    </source>
</evidence>
<dbReference type="Pfam" id="PF05686">
    <property type="entry name" value="Glyco_transf_90"/>
    <property type="match status" value="1"/>
</dbReference>
<dbReference type="OrthoDB" id="541052at2759"/>
<dbReference type="AlphaFoldDB" id="A0A1B7N519"/>
<proteinExistence type="predicted"/>
<dbReference type="EMBL" id="KV448230">
    <property type="protein sequence ID" value="OAX39940.1"/>
    <property type="molecule type" value="Genomic_DNA"/>
</dbReference>
<organism evidence="3 4">
    <name type="scientific">Rhizopogon vinicolor AM-OR11-026</name>
    <dbReference type="NCBI Taxonomy" id="1314800"/>
    <lineage>
        <taxon>Eukaryota</taxon>
        <taxon>Fungi</taxon>
        <taxon>Dikarya</taxon>
        <taxon>Basidiomycota</taxon>
        <taxon>Agaricomycotina</taxon>
        <taxon>Agaricomycetes</taxon>
        <taxon>Agaricomycetidae</taxon>
        <taxon>Boletales</taxon>
        <taxon>Suillineae</taxon>
        <taxon>Rhizopogonaceae</taxon>
        <taxon>Rhizopogon</taxon>
    </lineage>
</organism>
<dbReference type="SMART" id="SM00672">
    <property type="entry name" value="CAP10"/>
    <property type="match status" value="1"/>
</dbReference>
<dbReference type="PANTHER" id="PTHR12203">
    <property type="entry name" value="KDEL LYS-ASP-GLU-LEU CONTAINING - RELATED"/>
    <property type="match status" value="1"/>
</dbReference>
<sequence>MGRRLLSYRSVVCVLVVCLLASSLRKVFFAPRADHHIQAISVVELDSPTSPTSTDYFPEDVRLKKDQVSLPERPQPTPLGTHHYGDDGLLVVNPDGPHPIFELIQRAEEDWAGKHDRASKTLDEAVAEYKRRYKRRPPLHFDKWWDYVVEHNIQLPDEYDEINHDLEPYLGIDPLDLQKTLEELEERDEVITIEKTDESPYIEVVDHNLPAGSEERLTKRIWDILLLLVDVEDFIPPFRAVFSPHDNPSMLSDHGVRSMALAAAAAGSTLKRSELPNIQQTGWLSACVPSSPAWKYPLDLDNPPKRTSPKTFISNHRLVMDPCLNPYLLYNHGQFLSHDKGPGPQSTLVPRFSFCSTLIHHDIRPSVPYGWIEDLLPRSDDPPWEEKVDERLLWRGTNTGIFHGSKTRWRDAHRDHLVSYVNDMDGTVDVLRSPLNDSEPVGEPIQLRKAYVNPALLDIQFAGKTGSCSPTLCEQLEKMYDWRKMQTIKEAGRYKYVFDIDGNGWSGRFKRLMTSNSLVFKSTIYPEWFTDRIAPWVHYVPVQVDLSDLYDTLTFFRGGLHGEGAHDDMARKIASAGREWSQKYWRREDLTAFMFRLFLEYARVYSLDRDALTYKEDDLG</sequence>
<keyword evidence="4" id="KW-1185">Reference proteome</keyword>